<evidence type="ECO:0000313" key="1">
    <source>
        <dbReference type="EMBL" id="AEZ65587.1"/>
    </source>
</evidence>
<dbReference type="GeneID" id="14013991"/>
<dbReference type="EMBL" id="JQ245707">
    <property type="protein sequence ID" value="AEZ65587.1"/>
    <property type="molecule type" value="Genomic_DNA"/>
</dbReference>
<keyword evidence="2" id="KW-1185">Reference proteome</keyword>
<organism evidence="1 2">
    <name type="scientific">Cyanophage S-TIM5</name>
    <dbReference type="NCBI Taxonomy" id="1137745"/>
    <lineage>
        <taxon>Viruses</taxon>
        <taxon>Duplodnaviria</taxon>
        <taxon>Heunggongvirae</taxon>
        <taxon>Uroviricota</taxon>
        <taxon>Caudoviricetes</taxon>
        <taxon>Aurunvirus</taxon>
        <taxon>Aurunvirus STIM5</taxon>
    </lineage>
</organism>
<dbReference type="KEGG" id="vg:14013991"/>
<name>H6WG41_9CAUD</name>
<dbReference type="Proteomes" id="UP000007178">
    <property type="component" value="Segment"/>
</dbReference>
<sequence>MASNIREYEISKTFSNVLLSTVDSQPDTDGIPLDLTTVTRRDQGRMQDGSGNAAPLYISQQDVRLTTAPASDDSIARKKEVYEGYVQSTINSLIFG</sequence>
<reference evidence="1 2" key="1">
    <citation type="journal article" date="2012" name="Proc. Natl. Acad. Sci. U.S.A.">
        <title>A novel lineage of myoviruses infecting cyanobacteria is widespread in the oceans.</title>
        <authorList>
            <person name="Sabehi G."/>
            <person name="Shaulov L."/>
            <person name="Silver D.H."/>
            <person name="Yanai I."/>
            <person name="Harel A."/>
            <person name="Lindell D."/>
        </authorList>
    </citation>
    <scope>NUCLEOTIDE SEQUENCE [LARGE SCALE GENOMIC DNA]</scope>
</reference>
<accession>H6WG41</accession>
<protein>
    <submittedName>
        <fullName evidence="1">Virion structural protein and packaging</fullName>
    </submittedName>
</protein>
<proteinExistence type="predicted"/>
<dbReference type="RefSeq" id="YP_007005999.1">
    <property type="nucleotide sequence ID" value="NC_019516.2"/>
</dbReference>
<evidence type="ECO:0000313" key="2">
    <source>
        <dbReference type="Proteomes" id="UP000007178"/>
    </source>
</evidence>